<accession>G0QK14</accession>
<dbReference type="eggNOG" id="ENOG502RVN4">
    <property type="taxonomic scope" value="Eukaryota"/>
</dbReference>
<keyword evidence="1" id="KW-0175">Coiled coil</keyword>
<dbReference type="Proteomes" id="UP000008983">
    <property type="component" value="Unassembled WGS sequence"/>
</dbReference>
<dbReference type="AlphaFoldDB" id="G0QK14"/>
<name>G0QK14_ICHMU</name>
<dbReference type="SUPFAM" id="SSF50978">
    <property type="entry name" value="WD40 repeat-like"/>
    <property type="match status" value="1"/>
</dbReference>
<reference evidence="3 4" key="1">
    <citation type="submission" date="2011-07" db="EMBL/GenBank/DDBJ databases">
        <authorList>
            <person name="Coyne R."/>
            <person name="Brami D."/>
            <person name="Johnson J."/>
            <person name="Hostetler J."/>
            <person name="Hannick L."/>
            <person name="Clark T."/>
            <person name="Cassidy-Hanley D."/>
            <person name="Inman J."/>
        </authorList>
    </citation>
    <scope>NUCLEOTIDE SEQUENCE [LARGE SCALE GENOMIC DNA]</scope>
    <source>
        <strain evidence="3 4">G5</strain>
    </source>
</reference>
<dbReference type="GeneID" id="14910636"/>
<dbReference type="InParanoid" id="G0QK14"/>
<feature type="region of interest" description="Disordered" evidence="2">
    <location>
        <begin position="413"/>
        <end position="435"/>
    </location>
</feature>
<organism evidence="3 4">
    <name type="scientific">Ichthyophthirius multifiliis</name>
    <name type="common">White spot disease agent</name>
    <name type="synonym">Ich</name>
    <dbReference type="NCBI Taxonomy" id="5932"/>
    <lineage>
        <taxon>Eukaryota</taxon>
        <taxon>Sar</taxon>
        <taxon>Alveolata</taxon>
        <taxon>Ciliophora</taxon>
        <taxon>Intramacronucleata</taxon>
        <taxon>Oligohymenophorea</taxon>
        <taxon>Hymenostomatida</taxon>
        <taxon>Ophryoglenina</taxon>
        <taxon>Ichthyophthirius</taxon>
    </lineage>
</organism>
<evidence type="ECO:0000256" key="2">
    <source>
        <dbReference type="SAM" id="MobiDB-lite"/>
    </source>
</evidence>
<dbReference type="Gene3D" id="2.130.10.10">
    <property type="entry name" value="YVTN repeat-like/Quinoprotein amine dehydrogenase"/>
    <property type="match status" value="1"/>
</dbReference>
<feature type="coiled-coil region" evidence="1">
    <location>
        <begin position="198"/>
        <end position="225"/>
    </location>
</feature>
<keyword evidence="4" id="KW-1185">Reference proteome</keyword>
<dbReference type="EMBL" id="GL983117">
    <property type="protein sequence ID" value="EGR34441.1"/>
    <property type="molecule type" value="Genomic_DNA"/>
</dbReference>
<feature type="coiled-coil region" evidence="1">
    <location>
        <begin position="337"/>
        <end position="385"/>
    </location>
</feature>
<dbReference type="OrthoDB" id="291854at2759"/>
<gene>
    <name evidence="3" type="ORF">IMG5_011370</name>
</gene>
<dbReference type="OMA" id="NYKFPIH"/>
<feature type="coiled-coil region" evidence="1">
    <location>
        <begin position="4"/>
        <end position="132"/>
    </location>
</feature>
<evidence type="ECO:0000313" key="3">
    <source>
        <dbReference type="EMBL" id="EGR34441.1"/>
    </source>
</evidence>
<feature type="compositionally biased region" description="Basic and acidic residues" evidence="2">
    <location>
        <begin position="413"/>
        <end position="426"/>
    </location>
</feature>
<sequence>MLEVEKLKKIDQEYQEKKRELQQQKSKINLTKIQKIEEEQKRLAQKLEQLINEPIENEQEEMLKLVALKRRVAEAQKQEMMLLEEQYLKKKELEIQENVRKKIELEKILEKKKELNDQFRKTKIELDMIEQEELNRKNQMKKYIEKALKHDILNIDNEKEKQQIKDILVEQMVADQKEKENILGEIQAVRQQQKDKIKFEFQQKLRELNDQRFQLNQEGEQLLIKKAQHFELQKNGVEFMSNIEQGYAPPIEYILQNMQNINEDEYRKDFDIEEITEKAKQIALKGNKKIESLKQQLNEFSILDPYTKPYKGELKPIIQKMNPENVYIARLIVDWLIEQAIRQYLEKQNIYEATKEKQQYIQEKAKRLQDKINQASNEINYVSIRDRIFEKVLNKIIREAAIEIATGKDQKVKENIKQSTKDKQEEHEDQDQEEDKTILKLYPESDCINQLGTQDIIEIEKQYWKSITLENQKFISHNSRNKYFVSAICISFNKEFIAIGYSNGLVQVFDTFTSQLVAIVEQNQQKAIKQVIFAYDNISQLIALDEDGNVTVNYNATNIKGNKPNKNKEDQYALNFLLYYDLNWKWITRGGKANVQDDLKIVTSIFHPGITFTGVQPSILLGCQGGLIMKFNSNKDLYQNQIYKFPIHNVINTHIITNYDVEFPSENQNLIDFKDNYASNNQKPPNIFREFFVEHKAKIVQIFFINKPETFISIDSKGYIYYWIYEKEQYNVKSNGYKPKSKFKVYKKSSYNNKKQKKVVTESMYYVPKEKKGKDDADNLKKIELATKEMTKDQGGSLYYKKLIEENPTYENDLIQQTFIPNLQNIADIVITKEQFPTESDQDVIFYKGRVNYKTQKFEKGYIYECQIVSGNKYIYIEQVYPHKIDTDLVIIQFIRFDTTLFKLKKVKISIESPVVDGVDFTVVENFTPFGIPYLFVLLRQGLMIISCATGSKLQLFDQYFNDIIQEAKLNNVVFGNIIKHLLDQFIFICVSDCNGVYKYHIVDSNDSEQKRKILSNQLEFKRLYSI</sequence>
<proteinExistence type="predicted"/>
<protein>
    <submittedName>
        <fullName evidence="3">Uncharacterized protein</fullName>
    </submittedName>
</protein>
<dbReference type="STRING" id="857967.G0QK14"/>
<evidence type="ECO:0000256" key="1">
    <source>
        <dbReference type="SAM" id="Coils"/>
    </source>
</evidence>
<dbReference type="InterPro" id="IPR036322">
    <property type="entry name" value="WD40_repeat_dom_sf"/>
</dbReference>
<dbReference type="RefSeq" id="XP_004039745.1">
    <property type="nucleotide sequence ID" value="XM_004039697.1"/>
</dbReference>
<evidence type="ECO:0000313" key="4">
    <source>
        <dbReference type="Proteomes" id="UP000008983"/>
    </source>
</evidence>
<dbReference type="InterPro" id="IPR015943">
    <property type="entry name" value="WD40/YVTN_repeat-like_dom_sf"/>
</dbReference>